<keyword evidence="3" id="KW-0813">Transport</keyword>
<evidence type="ECO:0000256" key="4">
    <source>
        <dbReference type="ARBA" id="ARBA00022692"/>
    </source>
</evidence>
<keyword evidence="5 10" id="KW-1133">Transmembrane helix</keyword>
<feature type="transmembrane region" description="Helical" evidence="10">
    <location>
        <begin position="345"/>
        <end position="369"/>
    </location>
</feature>
<gene>
    <name evidence="11" type="ORF">CAPTEDRAFT_156299</name>
</gene>
<dbReference type="OrthoDB" id="6581954at2759"/>
<name>R7UTL5_CAPTE</name>
<dbReference type="GO" id="GO:0089718">
    <property type="term" value="P:amino acid import across plasma membrane"/>
    <property type="evidence" value="ECO:0007669"/>
    <property type="project" value="TreeGrafter"/>
</dbReference>
<keyword evidence="4 10" id="KW-0812">Transmembrane</keyword>
<dbReference type="Pfam" id="PF00209">
    <property type="entry name" value="SNF"/>
    <property type="match status" value="1"/>
</dbReference>
<feature type="disulfide bond" evidence="9">
    <location>
        <begin position="76"/>
        <end position="85"/>
    </location>
</feature>
<feature type="transmembrane region" description="Helical" evidence="10">
    <location>
        <begin position="299"/>
        <end position="324"/>
    </location>
</feature>
<feature type="transmembrane region" description="Helical" evidence="10">
    <location>
        <begin position="381"/>
        <end position="398"/>
    </location>
</feature>
<keyword evidence="8" id="KW-0915">Sodium</keyword>
<dbReference type="GO" id="GO:0046872">
    <property type="term" value="F:metal ion binding"/>
    <property type="evidence" value="ECO:0007669"/>
    <property type="project" value="UniProtKB-KW"/>
</dbReference>
<dbReference type="PROSITE" id="PS50267">
    <property type="entry name" value="NA_NEUROTRAN_SYMP_3"/>
    <property type="match status" value="1"/>
</dbReference>
<evidence type="ECO:0000256" key="6">
    <source>
        <dbReference type="ARBA" id="ARBA00023136"/>
    </source>
</evidence>
<evidence type="ECO:0000256" key="9">
    <source>
        <dbReference type="PIRSR" id="PIRSR600175-2"/>
    </source>
</evidence>
<evidence type="ECO:0000313" key="13">
    <source>
        <dbReference type="Proteomes" id="UP000014760"/>
    </source>
</evidence>
<organism evidence="11">
    <name type="scientific">Capitella teleta</name>
    <name type="common">Polychaete worm</name>
    <dbReference type="NCBI Taxonomy" id="283909"/>
    <lineage>
        <taxon>Eukaryota</taxon>
        <taxon>Metazoa</taxon>
        <taxon>Spiralia</taxon>
        <taxon>Lophotrochozoa</taxon>
        <taxon>Annelida</taxon>
        <taxon>Polychaeta</taxon>
        <taxon>Sedentaria</taxon>
        <taxon>Scolecida</taxon>
        <taxon>Capitellidae</taxon>
        <taxon>Capitella</taxon>
    </lineage>
</organism>
<evidence type="ECO:0000313" key="11">
    <source>
        <dbReference type="EMBL" id="ELU09520.1"/>
    </source>
</evidence>
<evidence type="ECO:0008006" key="14">
    <source>
        <dbReference type="Google" id="ProtNLM"/>
    </source>
</evidence>
<dbReference type="InterPro" id="IPR000175">
    <property type="entry name" value="Na/ntran_symport"/>
</dbReference>
<evidence type="ECO:0000256" key="5">
    <source>
        <dbReference type="ARBA" id="ARBA00022989"/>
    </source>
</evidence>
<dbReference type="SUPFAM" id="SSF161070">
    <property type="entry name" value="SNF-like"/>
    <property type="match status" value="1"/>
</dbReference>
<comment type="similarity">
    <text evidence="2">Belongs to the sodium:neurotransmitter symporter (SNF) (TC 2.A.22) family.</text>
</comment>
<dbReference type="PROSITE" id="PS00754">
    <property type="entry name" value="NA_NEUROTRAN_SYMP_2"/>
    <property type="match status" value="1"/>
</dbReference>
<dbReference type="GO" id="GO:0005886">
    <property type="term" value="C:plasma membrane"/>
    <property type="evidence" value="ECO:0007669"/>
    <property type="project" value="TreeGrafter"/>
</dbReference>
<evidence type="ECO:0000313" key="12">
    <source>
        <dbReference type="EnsemblMetazoa" id="CapteP156299"/>
    </source>
</evidence>
<dbReference type="GO" id="GO:0005283">
    <property type="term" value="F:amino acid:sodium symporter activity"/>
    <property type="evidence" value="ECO:0007669"/>
    <property type="project" value="TreeGrafter"/>
</dbReference>
<reference evidence="11 13" key="2">
    <citation type="journal article" date="2013" name="Nature">
        <title>Insights into bilaterian evolution from three spiralian genomes.</title>
        <authorList>
            <person name="Simakov O."/>
            <person name="Marletaz F."/>
            <person name="Cho S.J."/>
            <person name="Edsinger-Gonzales E."/>
            <person name="Havlak P."/>
            <person name="Hellsten U."/>
            <person name="Kuo D.H."/>
            <person name="Larsson T."/>
            <person name="Lv J."/>
            <person name="Arendt D."/>
            <person name="Savage R."/>
            <person name="Osoegawa K."/>
            <person name="de Jong P."/>
            <person name="Grimwood J."/>
            <person name="Chapman J.A."/>
            <person name="Shapiro H."/>
            <person name="Aerts A."/>
            <person name="Otillar R.P."/>
            <person name="Terry A.Y."/>
            <person name="Boore J.L."/>
            <person name="Grigoriev I.V."/>
            <person name="Lindberg D.R."/>
            <person name="Seaver E.C."/>
            <person name="Weisblat D.A."/>
            <person name="Putnam N.H."/>
            <person name="Rokhsar D.S."/>
        </authorList>
    </citation>
    <scope>NUCLEOTIDE SEQUENCE</scope>
    <source>
        <strain evidence="11 13">I ESC-2004</strain>
    </source>
</reference>
<reference evidence="12" key="3">
    <citation type="submission" date="2015-06" db="UniProtKB">
        <authorList>
            <consortium name="EnsemblMetazoa"/>
        </authorList>
    </citation>
    <scope>IDENTIFICATION</scope>
</reference>
<feature type="binding site" evidence="8">
    <location>
        <position position="246"/>
    </location>
    <ligand>
        <name>Na(+)</name>
        <dbReference type="ChEBI" id="CHEBI:29101"/>
        <label>1</label>
    </ligand>
</feature>
<feature type="transmembrane region" description="Helical" evidence="10">
    <location>
        <begin position="165"/>
        <end position="191"/>
    </location>
</feature>
<dbReference type="EMBL" id="AMQN01001022">
    <property type="status" value="NOT_ANNOTATED_CDS"/>
    <property type="molecule type" value="Genomic_DNA"/>
</dbReference>
<dbReference type="Proteomes" id="UP000014760">
    <property type="component" value="Unassembled WGS sequence"/>
</dbReference>
<keyword evidence="9" id="KW-1015">Disulfide bond</keyword>
<feature type="transmembrane region" description="Helical" evidence="10">
    <location>
        <begin position="240"/>
        <end position="265"/>
    </location>
</feature>
<dbReference type="PANTHER" id="PTHR11616:SF321">
    <property type="entry name" value="SODIUM-DEPENDENT NUTRIENT AMINO ACID TRANSPORTER 1-RELATED"/>
    <property type="match status" value="1"/>
</dbReference>
<dbReference type="STRING" id="283909.R7UTL5"/>
<evidence type="ECO:0000256" key="7">
    <source>
        <dbReference type="ARBA" id="ARBA00023180"/>
    </source>
</evidence>
<accession>R7UTL5</accession>
<proteinExistence type="inferred from homology"/>
<dbReference type="PRINTS" id="PR00176">
    <property type="entry name" value="NANEUSMPORT"/>
</dbReference>
<feature type="binding site" evidence="8">
    <location>
        <position position="214"/>
    </location>
    <ligand>
        <name>Na(+)</name>
        <dbReference type="ChEBI" id="CHEBI:29101"/>
        <label>1</label>
    </ligand>
</feature>
<dbReference type="PANTHER" id="PTHR11616">
    <property type="entry name" value="SODIUM/CHLORIDE DEPENDENT TRANSPORTER"/>
    <property type="match status" value="1"/>
</dbReference>
<evidence type="ECO:0000256" key="3">
    <source>
        <dbReference type="ARBA" id="ARBA00022448"/>
    </source>
</evidence>
<feature type="transmembrane region" description="Helical" evidence="10">
    <location>
        <begin position="41"/>
        <end position="64"/>
    </location>
</feature>
<feature type="transmembrane region" description="Helical" evidence="10">
    <location>
        <begin position="16"/>
        <end position="34"/>
    </location>
</feature>
<sequence length="551" mass="61349">MLAFCGLPLFFFELNFGQFASLGPLAIWTVSPIFKGIGIGMVAVSAFVGLYYNILVAYILYFFFASMSPELPWKECTNHWNTENCITLTQMGNKTWLSDYLNGHCSIAISFRSREVLQLSSGIDELGPIVWQLALCLLIAWVTVFLVLLKGIASLGKVVYFTSTFPYVMMTILVINNCLLDGATDGLVYYLKPDFNKLTNAEVWSDAAVQIFYSLSTCSGGLIAMASYNKFNHNTLRDSLMVPIINCLTSVYAGLAIFAVLGYMAKQKGVPIEDVAESGPGLVFVVYPEGLTNMPVSTLWALLFFFMMLVLGFSSEFSIVECIFTAIMDEFPHVFRSSPIRPIMLRFCGCIFFFIISLPMVTQGGFYLFSLCDSYAGGFPRLFTGIFELVAVCWVYGITRFSEDVALMIGHRPHWYFKLCWCILTPGIVVGIVAFKAVAHESFSLFNGSYVFPDWANLMGWGMVFAVVIWIPVWAIIHWCRHGGAEAMKKSAAPLSTWGPAMSANKTGHYAKAAEMDIASIEQSEFPDTIILNGIENKGFENTVYIENIKL</sequence>
<evidence type="ECO:0000256" key="1">
    <source>
        <dbReference type="ARBA" id="ARBA00004141"/>
    </source>
</evidence>
<dbReference type="HOGENOM" id="CLU_006855_9_0_1"/>
<feature type="binding site" evidence="8">
    <location>
        <position position="315"/>
    </location>
    <ligand>
        <name>Na(+)</name>
        <dbReference type="ChEBI" id="CHEBI:29101"/>
        <label>1</label>
    </ligand>
</feature>
<dbReference type="EnsemblMetazoa" id="CapteT156299">
    <property type="protein sequence ID" value="CapteP156299"/>
    <property type="gene ID" value="CapteG156299"/>
</dbReference>
<evidence type="ECO:0000256" key="10">
    <source>
        <dbReference type="SAM" id="Phobius"/>
    </source>
</evidence>
<dbReference type="InterPro" id="IPR037272">
    <property type="entry name" value="SNS_sf"/>
</dbReference>
<dbReference type="OMA" id="IVNITWL"/>
<reference evidence="13" key="1">
    <citation type="submission" date="2012-12" db="EMBL/GenBank/DDBJ databases">
        <authorList>
            <person name="Hellsten U."/>
            <person name="Grimwood J."/>
            <person name="Chapman J.A."/>
            <person name="Shapiro H."/>
            <person name="Aerts A."/>
            <person name="Otillar R.P."/>
            <person name="Terry A.Y."/>
            <person name="Boore J.L."/>
            <person name="Simakov O."/>
            <person name="Marletaz F."/>
            <person name="Cho S.-J."/>
            <person name="Edsinger-Gonzales E."/>
            <person name="Havlak P."/>
            <person name="Kuo D.-H."/>
            <person name="Larsson T."/>
            <person name="Lv J."/>
            <person name="Arendt D."/>
            <person name="Savage R."/>
            <person name="Osoegawa K."/>
            <person name="de Jong P."/>
            <person name="Lindberg D.R."/>
            <person name="Seaver E.C."/>
            <person name="Weisblat D.A."/>
            <person name="Putnam N.H."/>
            <person name="Grigoriev I.V."/>
            <person name="Rokhsar D.S."/>
        </authorList>
    </citation>
    <scope>NUCLEOTIDE SEQUENCE</scope>
    <source>
        <strain evidence="13">I ESC-2004</strain>
    </source>
</reference>
<evidence type="ECO:0000256" key="2">
    <source>
        <dbReference type="ARBA" id="ARBA00006459"/>
    </source>
</evidence>
<evidence type="ECO:0000256" key="8">
    <source>
        <dbReference type="PIRSR" id="PIRSR600175-1"/>
    </source>
</evidence>
<keyword evidence="6 10" id="KW-0472">Membrane</keyword>
<dbReference type="EMBL" id="KB298217">
    <property type="protein sequence ID" value="ELU09520.1"/>
    <property type="molecule type" value="Genomic_DNA"/>
</dbReference>
<feature type="transmembrane region" description="Helical" evidence="10">
    <location>
        <begin position="458"/>
        <end position="480"/>
    </location>
</feature>
<comment type="subcellular location">
    <subcellularLocation>
        <location evidence="1">Membrane</location>
        <topology evidence="1">Multi-pass membrane protein</topology>
    </subcellularLocation>
</comment>
<protein>
    <recommendedName>
        <fullName evidence="14">Transporter</fullName>
    </recommendedName>
</protein>
<feature type="transmembrane region" description="Helical" evidence="10">
    <location>
        <begin position="129"/>
        <end position="153"/>
    </location>
</feature>
<keyword evidence="8" id="KW-0479">Metal-binding</keyword>
<feature type="binding site" evidence="8">
    <location>
        <position position="311"/>
    </location>
    <ligand>
        <name>Na(+)</name>
        <dbReference type="ChEBI" id="CHEBI:29101"/>
        <label>1</label>
    </ligand>
</feature>
<feature type="transmembrane region" description="Helical" evidence="10">
    <location>
        <begin position="419"/>
        <end position="438"/>
    </location>
</feature>
<keyword evidence="7" id="KW-0325">Glycoprotein</keyword>
<feature type="transmembrane region" description="Helical" evidence="10">
    <location>
        <begin position="211"/>
        <end position="228"/>
    </location>
</feature>
<dbReference type="AlphaFoldDB" id="R7UTL5"/>
<keyword evidence="13" id="KW-1185">Reference proteome</keyword>